<dbReference type="PANTHER" id="PTHR32322:SF2">
    <property type="entry name" value="EAMA DOMAIN-CONTAINING PROTEIN"/>
    <property type="match status" value="1"/>
</dbReference>
<dbReference type="InterPro" id="IPR000620">
    <property type="entry name" value="EamA_dom"/>
</dbReference>
<feature type="transmembrane region" description="Helical" evidence="6">
    <location>
        <begin position="38"/>
        <end position="56"/>
    </location>
</feature>
<feature type="transmembrane region" description="Helical" evidence="6">
    <location>
        <begin position="122"/>
        <end position="141"/>
    </location>
</feature>
<dbReference type="EMBL" id="CAJPUY010000006">
    <property type="protein sequence ID" value="CAG2138427.1"/>
    <property type="molecule type" value="Genomic_DNA"/>
</dbReference>
<evidence type="ECO:0000256" key="5">
    <source>
        <dbReference type="ARBA" id="ARBA00023136"/>
    </source>
</evidence>
<dbReference type="SUPFAM" id="SSF103481">
    <property type="entry name" value="Multidrug resistance efflux transporter EmrE"/>
    <property type="match status" value="2"/>
</dbReference>
<accession>A0A916N332</accession>
<feature type="transmembrane region" description="Helical" evidence="6">
    <location>
        <begin position="12"/>
        <end position="32"/>
    </location>
</feature>
<keyword evidence="3 6" id="KW-0812">Transmembrane</keyword>
<keyword evidence="5 6" id="KW-0472">Membrane</keyword>
<protein>
    <recommendedName>
        <fullName evidence="7">EamA domain-containing protein</fullName>
    </recommendedName>
</protein>
<evidence type="ECO:0000256" key="2">
    <source>
        <dbReference type="ARBA" id="ARBA00007362"/>
    </source>
</evidence>
<comment type="similarity">
    <text evidence="2">Belongs to the EamA transporter family.</text>
</comment>
<keyword evidence="9" id="KW-1185">Reference proteome</keyword>
<feature type="transmembrane region" description="Helical" evidence="6">
    <location>
        <begin position="240"/>
        <end position="262"/>
    </location>
</feature>
<keyword evidence="4 6" id="KW-1133">Transmembrane helix</keyword>
<evidence type="ECO:0000313" key="9">
    <source>
        <dbReference type="Proteomes" id="UP000672934"/>
    </source>
</evidence>
<organism evidence="8 9">
    <name type="scientific">Cupriavidus yeoncheonensis</name>
    <dbReference type="NCBI Taxonomy" id="1462994"/>
    <lineage>
        <taxon>Bacteria</taxon>
        <taxon>Pseudomonadati</taxon>
        <taxon>Pseudomonadota</taxon>
        <taxon>Betaproteobacteria</taxon>
        <taxon>Burkholderiales</taxon>
        <taxon>Burkholderiaceae</taxon>
        <taxon>Cupriavidus</taxon>
    </lineage>
</organism>
<comment type="subcellular location">
    <subcellularLocation>
        <location evidence="1">Membrane</location>
        <topology evidence="1">Multi-pass membrane protein</topology>
    </subcellularLocation>
</comment>
<dbReference type="InterPro" id="IPR037185">
    <property type="entry name" value="EmrE-like"/>
</dbReference>
<dbReference type="PANTHER" id="PTHR32322">
    <property type="entry name" value="INNER MEMBRANE TRANSPORTER"/>
    <property type="match status" value="1"/>
</dbReference>
<evidence type="ECO:0000256" key="3">
    <source>
        <dbReference type="ARBA" id="ARBA00022692"/>
    </source>
</evidence>
<dbReference type="InterPro" id="IPR050638">
    <property type="entry name" value="AA-Vitamin_Transporters"/>
</dbReference>
<feature type="transmembrane region" description="Helical" evidence="6">
    <location>
        <begin position="182"/>
        <end position="203"/>
    </location>
</feature>
<feature type="domain" description="EamA" evidence="7">
    <location>
        <begin position="18"/>
        <end position="139"/>
    </location>
</feature>
<sequence>MTSQQAGAGGTWRMVAAMALSGTIGWFVVTSGQPTLDVVFFRCVFGGASLLGVLTLQRGWVRLDRARMGWLALGGVTLILNWLCLFSAYAYSGISIATVVYHTQPFFLLVLTALFQREPFPFARLPWLLLAFAGVMLITGLEHGAQGISMLAGIGLAMLAALLYAITTLATRRLKGIPPGQIAGLQMVIGVLMLAPLAHPAVASFDGRAWAALLALGLVHTGFMYTLLYGAFQRLNVVSIATLSFIYPLVAIVIDVAVFHVVLGPLQLAGMGLVLLGVIANQLGWTVPLRIRARS</sequence>
<evidence type="ECO:0000256" key="1">
    <source>
        <dbReference type="ARBA" id="ARBA00004141"/>
    </source>
</evidence>
<evidence type="ECO:0000313" key="8">
    <source>
        <dbReference type="EMBL" id="CAG2138427.1"/>
    </source>
</evidence>
<dbReference type="RefSeq" id="WP_211946935.1">
    <property type="nucleotide sequence ID" value="NZ_CAJPUY010000006.1"/>
</dbReference>
<feature type="domain" description="EamA" evidence="7">
    <location>
        <begin position="152"/>
        <end position="279"/>
    </location>
</feature>
<reference evidence="8" key="1">
    <citation type="submission" date="2021-03" db="EMBL/GenBank/DDBJ databases">
        <authorList>
            <person name="Peeters C."/>
        </authorList>
    </citation>
    <scope>NUCLEOTIDE SEQUENCE</scope>
    <source>
        <strain evidence="8">LMG 31506</strain>
    </source>
</reference>
<feature type="transmembrane region" description="Helical" evidence="6">
    <location>
        <begin position="94"/>
        <end position="115"/>
    </location>
</feature>
<name>A0A916N332_9BURK</name>
<proteinExistence type="inferred from homology"/>
<evidence type="ECO:0000256" key="4">
    <source>
        <dbReference type="ARBA" id="ARBA00022989"/>
    </source>
</evidence>
<feature type="transmembrane region" description="Helical" evidence="6">
    <location>
        <begin position="209"/>
        <end position="228"/>
    </location>
</feature>
<dbReference type="Proteomes" id="UP000672934">
    <property type="component" value="Unassembled WGS sequence"/>
</dbReference>
<dbReference type="Pfam" id="PF00892">
    <property type="entry name" value="EamA"/>
    <property type="match status" value="2"/>
</dbReference>
<comment type="caution">
    <text evidence="8">The sequence shown here is derived from an EMBL/GenBank/DDBJ whole genome shotgun (WGS) entry which is preliminary data.</text>
</comment>
<feature type="transmembrane region" description="Helical" evidence="6">
    <location>
        <begin position="68"/>
        <end position="88"/>
    </location>
</feature>
<dbReference type="AlphaFoldDB" id="A0A916N332"/>
<evidence type="ECO:0000256" key="6">
    <source>
        <dbReference type="SAM" id="Phobius"/>
    </source>
</evidence>
<evidence type="ECO:0000259" key="7">
    <source>
        <dbReference type="Pfam" id="PF00892"/>
    </source>
</evidence>
<feature type="transmembrane region" description="Helical" evidence="6">
    <location>
        <begin position="268"/>
        <end position="287"/>
    </location>
</feature>
<feature type="transmembrane region" description="Helical" evidence="6">
    <location>
        <begin position="147"/>
        <end position="170"/>
    </location>
</feature>
<dbReference type="GO" id="GO:0016020">
    <property type="term" value="C:membrane"/>
    <property type="evidence" value="ECO:0007669"/>
    <property type="project" value="UniProtKB-SubCell"/>
</dbReference>
<gene>
    <name evidence="8" type="ORF">LMG31506_01951</name>
</gene>